<sequence length="156" mass="15556">MLAAMGAVAGRRMSRGWGSAVLGASAALVLMGCTTAADVRAAPGIGQGGDSAAPARPHPGGAAEHALYNLTTDLFFVTLPPGSTRTAQKCTPSPSDPRGGGDCTVTFTSALAPQAVFDDFARRAGLTGWAPSRTTGTAGPCPGRWPIATAAVRASC</sequence>
<keyword evidence="2" id="KW-1185">Reference proteome</keyword>
<dbReference type="AlphaFoldDB" id="A0A127A238"/>
<gene>
    <name evidence="1" type="ORF">SA2016_1028</name>
</gene>
<dbReference type="EMBL" id="CP014518">
    <property type="protein sequence ID" value="AMM31712.1"/>
    <property type="molecule type" value="Genomic_DNA"/>
</dbReference>
<dbReference type="STRING" id="37927.SA2016_1028"/>
<proteinExistence type="predicted"/>
<evidence type="ECO:0000313" key="2">
    <source>
        <dbReference type="Proteomes" id="UP000070134"/>
    </source>
</evidence>
<name>A0A127A238_9MICC</name>
<dbReference type="Proteomes" id="UP000070134">
    <property type="component" value="Chromosome"/>
</dbReference>
<reference evidence="1 2" key="1">
    <citation type="submission" date="2016-02" db="EMBL/GenBank/DDBJ databases">
        <title>Complete genome of Sinomonas atrocyanea KCTC 3377.</title>
        <authorList>
            <person name="Kim K.M."/>
        </authorList>
    </citation>
    <scope>NUCLEOTIDE SEQUENCE [LARGE SCALE GENOMIC DNA]</scope>
    <source>
        <strain evidence="1 2">KCTC 3377</strain>
    </source>
</reference>
<accession>A0A127A238</accession>
<evidence type="ECO:0000313" key="1">
    <source>
        <dbReference type="EMBL" id="AMM31712.1"/>
    </source>
</evidence>
<protein>
    <submittedName>
        <fullName evidence="1">Uncharacterized protein</fullName>
    </submittedName>
</protein>
<dbReference type="KEGG" id="satk:SA2016_1028"/>
<organism evidence="1 2">
    <name type="scientific">Sinomonas atrocyanea</name>
    <dbReference type="NCBI Taxonomy" id="37927"/>
    <lineage>
        <taxon>Bacteria</taxon>
        <taxon>Bacillati</taxon>
        <taxon>Actinomycetota</taxon>
        <taxon>Actinomycetes</taxon>
        <taxon>Micrococcales</taxon>
        <taxon>Micrococcaceae</taxon>
        <taxon>Sinomonas</taxon>
    </lineage>
</organism>